<reference evidence="11 14" key="1">
    <citation type="submission" date="2016-05" db="EMBL/GenBank/DDBJ databases">
        <title>Genome Sequence of Pseudomonas citronellolis Strain SJTE-3, an Estrogens and Persistent Organic Pollutants degradation strain.</title>
        <authorList>
            <person name="Liang R."/>
        </authorList>
    </citation>
    <scope>NUCLEOTIDE SEQUENCE [LARGE SCALE GENOMIC DNA]</scope>
    <source>
        <strain evidence="11 14">SJTE-3</strain>
    </source>
</reference>
<dbReference type="InterPro" id="IPR002324">
    <property type="entry name" value="Cyt_c_ID"/>
</dbReference>
<evidence type="ECO:0000313" key="14">
    <source>
        <dbReference type="Proteomes" id="UP000077748"/>
    </source>
</evidence>
<dbReference type="OrthoDB" id="9814063at2"/>
<dbReference type="Pfam" id="PF00034">
    <property type="entry name" value="Cytochrom_C"/>
    <property type="match status" value="1"/>
</dbReference>
<evidence type="ECO:0000256" key="9">
    <source>
        <dbReference type="SAM" id="SignalP"/>
    </source>
</evidence>
<evidence type="ECO:0000256" key="8">
    <source>
        <dbReference type="PIRSR" id="PIRSR602324-1"/>
    </source>
</evidence>
<dbReference type="KEGG" id="pcq:PcP3B5_02550"/>
<dbReference type="GeneID" id="72993457"/>
<dbReference type="InterPro" id="IPR009056">
    <property type="entry name" value="Cyt_c-like_dom"/>
</dbReference>
<gene>
    <name evidence="11" type="ORF">A9C11_01200</name>
    <name evidence="12" type="ORF">P3W55_10225</name>
    <name evidence="13" type="ORF">SAMN05216577_104226</name>
</gene>
<dbReference type="GO" id="GO:0020037">
    <property type="term" value="F:heme binding"/>
    <property type="evidence" value="ECO:0007669"/>
    <property type="project" value="InterPro"/>
</dbReference>
<dbReference type="EMBL" id="JARJLR010000192">
    <property type="protein sequence ID" value="MDF3842087.1"/>
    <property type="molecule type" value="Genomic_DNA"/>
</dbReference>
<reference evidence="12" key="3">
    <citation type="submission" date="2023-03" db="EMBL/GenBank/DDBJ databases">
        <title>Draft assemblies of triclosan tolerant bacteria isolated from returned activated sludge.</title>
        <authorList>
            <person name="Van Hamelsveld S."/>
        </authorList>
    </citation>
    <scope>NUCLEOTIDE SEQUENCE</scope>
    <source>
        <strain evidence="12">GW210015_S63</strain>
    </source>
</reference>
<accession>A0A127MKW7</accession>
<feature type="chain" id="PRO_5011872386" description="Cytochrome c-551" evidence="9">
    <location>
        <begin position="22"/>
        <end position="103"/>
    </location>
</feature>
<dbReference type="Proteomes" id="UP000077748">
    <property type="component" value="Chromosome"/>
</dbReference>
<evidence type="ECO:0000256" key="5">
    <source>
        <dbReference type="ARBA" id="ARBA00022982"/>
    </source>
</evidence>
<evidence type="ECO:0000256" key="4">
    <source>
        <dbReference type="ARBA" id="ARBA00022723"/>
    </source>
</evidence>
<keyword evidence="6 8" id="KW-0408">Iron</keyword>
<feature type="domain" description="Cytochrome c" evidence="10">
    <location>
        <begin position="19"/>
        <end position="103"/>
    </location>
</feature>
<dbReference type="PROSITE" id="PS51007">
    <property type="entry name" value="CYTC"/>
    <property type="match status" value="1"/>
</dbReference>
<proteinExistence type="predicted"/>
<dbReference type="EMBL" id="FOLS01000004">
    <property type="protein sequence ID" value="SFC32406.1"/>
    <property type="molecule type" value="Genomic_DNA"/>
</dbReference>
<name>A0A127MKW7_9PSED</name>
<keyword evidence="15" id="KW-1185">Reference proteome</keyword>
<evidence type="ECO:0000256" key="7">
    <source>
        <dbReference type="ARBA" id="ARBA00031244"/>
    </source>
</evidence>
<dbReference type="Gene3D" id="1.10.760.10">
    <property type="entry name" value="Cytochrome c-like domain"/>
    <property type="match status" value="1"/>
</dbReference>
<feature type="signal peptide" evidence="9">
    <location>
        <begin position="1"/>
        <end position="21"/>
    </location>
</feature>
<feature type="binding site" description="covalent" evidence="8">
    <location>
        <position position="33"/>
    </location>
    <ligand>
        <name>heme c</name>
        <dbReference type="ChEBI" id="CHEBI:61717"/>
    </ligand>
</feature>
<dbReference type="SUPFAM" id="SSF46626">
    <property type="entry name" value="Cytochrome c"/>
    <property type="match status" value="1"/>
</dbReference>
<organism evidence="11 14">
    <name type="scientific">Pseudomonas citronellolis</name>
    <dbReference type="NCBI Taxonomy" id="53408"/>
    <lineage>
        <taxon>Bacteria</taxon>
        <taxon>Pseudomonadati</taxon>
        <taxon>Pseudomonadota</taxon>
        <taxon>Gammaproteobacteria</taxon>
        <taxon>Pseudomonadales</taxon>
        <taxon>Pseudomonadaceae</taxon>
        <taxon>Pseudomonas</taxon>
    </lineage>
</organism>
<dbReference type="GO" id="GO:0009055">
    <property type="term" value="F:electron transfer activity"/>
    <property type="evidence" value="ECO:0007669"/>
    <property type="project" value="InterPro"/>
</dbReference>
<dbReference type="STRING" id="53408.A9C11_01200"/>
<keyword evidence="9" id="KW-0732">Signal</keyword>
<dbReference type="RefSeq" id="WP_009614885.1">
    <property type="nucleotide sequence ID" value="NZ_BDGS01000001.1"/>
</dbReference>
<evidence type="ECO:0000313" key="15">
    <source>
        <dbReference type="Proteomes" id="UP000183385"/>
    </source>
</evidence>
<feature type="binding site" description="covalent" evidence="8">
    <location>
        <position position="82"/>
    </location>
    <ligand>
        <name>heme c</name>
        <dbReference type="ChEBI" id="CHEBI:61717"/>
    </ligand>
</feature>
<dbReference type="GO" id="GO:0005506">
    <property type="term" value="F:iron ion binding"/>
    <property type="evidence" value="ECO:0007669"/>
    <property type="project" value="InterPro"/>
</dbReference>
<dbReference type="Proteomes" id="UP000183385">
    <property type="component" value="Unassembled WGS sequence"/>
</dbReference>
<comment type="PTM">
    <text evidence="8">Binds 1 heme c group covalently per subunit.</text>
</comment>
<evidence type="ECO:0000256" key="3">
    <source>
        <dbReference type="ARBA" id="ARBA00022617"/>
    </source>
</evidence>
<protein>
    <recommendedName>
        <fullName evidence="1">Cytochrome c-551</fullName>
    </recommendedName>
    <alternativeName>
        <fullName evidence="7">Cytochrome c551</fullName>
    </alternativeName>
</protein>
<keyword evidence="2" id="KW-0813">Transport</keyword>
<evidence type="ECO:0000313" key="13">
    <source>
        <dbReference type="EMBL" id="SFC32406.1"/>
    </source>
</evidence>
<sequence length="103" mass="10862">MNKAMAVLLAAGLLAQAPAFASSAEDLFKAKACVACHTLDKKLVGPAFHDVAKKYGDQSDGVAHVMHSIRKGSQGVWGAMPMPPNAVSEDEAKTLAEWIVTLK</sequence>
<evidence type="ECO:0000256" key="6">
    <source>
        <dbReference type="ARBA" id="ARBA00023004"/>
    </source>
</evidence>
<keyword evidence="4 8" id="KW-0479">Metal-binding</keyword>
<dbReference type="EMBL" id="CP015878">
    <property type="protein sequence ID" value="ANI12676.1"/>
    <property type="molecule type" value="Genomic_DNA"/>
</dbReference>
<evidence type="ECO:0000313" key="12">
    <source>
        <dbReference type="EMBL" id="MDF3842087.1"/>
    </source>
</evidence>
<evidence type="ECO:0000256" key="1">
    <source>
        <dbReference type="ARBA" id="ARBA00021020"/>
    </source>
</evidence>
<evidence type="ECO:0000313" key="11">
    <source>
        <dbReference type="EMBL" id="ANI12676.1"/>
    </source>
</evidence>
<dbReference type="AlphaFoldDB" id="A0A127MKW7"/>
<keyword evidence="3 8" id="KW-0349">Heme</keyword>
<keyword evidence="5" id="KW-0249">Electron transport</keyword>
<dbReference type="InterPro" id="IPR036909">
    <property type="entry name" value="Cyt_c-like_dom_sf"/>
</dbReference>
<evidence type="ECO:0000259" key="10">
    <source>
        <dbReference type="PROSITE" id="PS51007"/>
    </source>
</evidence>
<feature type="binding site" description="covalent" evidence="8">
    <location>
        <position position="37"/>
    </location>
    <ligand>
        <name>heme c</name>
        <dbReference type="ChEBI" id="CHEBI:61717"/>
    </ligand>
</feature>
<dbReference type="PRINTS" id="PR00606">
    <property type="entry name" value="CYTCHROMECID"/>
</dbReference>
<dbReference type="Proteomes" id="UP001220662">
    <property type="component" value="Unassembled WGS sequence"/>
</dbReference>
<reference evidence="13 15" key="2">
    <citation type="submission" date="2016-10" db="EMBL/GenBank/DDBJ databases">
        <authorList>
            <person name="Varghese N."/>
            <person name="Submissions S."/>
        </authorList>
    </citation>
    <scope>NUCLEOTIDE SEQUENCE [LARGE SCALE GENOMIC DNA]</scope>
    <source>
        <strain evidence="13 15">LMG 18378</strain>
    </source>
</reference>
<evidence type="ECO:0000256" key="2">
    <source>
        <dbReference type="ARBA" id="ARBA00022448"/>
    </source>
</evidence>